<sequence length="251" mass="27848">MLKSQLGEPIADLRWLQRADVTSHMSARALLNTAALADPGHPRQRHLGGRAKHMHSQEGTQEIALLRPPPPPPAGGFIEARVVTCTLSLFPRKAWLEVKFIDGDLEQEQKQNAASATPDRNLAQQALEQTGFRAALNNYEKTGWARPGGRQRPRWQGRVEVEGLKALGYHVGMACKMRRSPLPARCPRVKGVSIDRSGGVLRTRSAAFAFGDLQKRRVDVWANVEVSSGASRSPRDEPSVGRRESRRIEQM</sequence>
<protein>
    <submittedName>
        <fullName evidence="2">Uncharacterized protein</fullName>
    </submittedName>
</protein>
<accession>A0AAD7R5M7</accession>
<feature type="region of interest" description="Disordered" evidence="1">
    <location>
        <begin position="227"/>
        <end position="251"/>
    </location>
</feature>
<reference evidence="2" key="1">
    <citation type="journal article" date="2023" name="Science">
        <title>Genome structures resolve the early diversification of teleost fishes.</title>
        <authorList>
            <person name="Parey E."/>
            <person name="Louis A."/>
            <person name="Montfort J."/>
            <person name="Bouchez O."/>
            <person name="Roques C."/>
            <person name="Iampietro C."/>
            <person name="Lluch J."/>
            <person name="Castinel A."/>
            <person name="Donnadieu C."/>
            <person name="Desvignes T."/>
            <person name="Floi Bucao C."/>
            <person name="Jouanno E."/>
            <person name="Wen M."/>
            <person name="Mejri S."/>
            <person name="Dirks R."/>
            <person name="Jansen H."/>
            <person name="Henkel C."/>
            <person name="Chen W.J."/>
            <person name="Zahm M."/>
            <person name="Cabau C."/>
            <person name="Klopp C."/>
            <person name="Thompson A.W."/>
            <person name="Robinson-Rechavi M."/>
            <person name="Braasch I."/>
            <person name="Lecointre G."/>
            <person name="Bobe J."/>
            <person name="Postlethwait J.H."/>
            <person name="Berthelot C."/>
            <person name="Roest Crollius H."/>
            <person name="Guiguen Y."/>
        </authorList>
    </citation>
    <scope>NUCLEOTIDE SEQUENCE</scope>
    <source>
        <strain evidence="2">NC1722</strain>
    </source>
</reference>
<proteinExistence type="predicted"/>
<feature type="compositionally biased region" description="Basic and acidic residues" evidence="1">
    <location>
        <begin position="233"/>
        <end position="251"/>
    </location>
</feature>
<dbReference type="EMBL" id="JAINUG010000556">
    <property type="protein sequence ID" value="KAJ8366693.1"/>
    <property type="molecule type" value="Genomic_DNA"/>
</dbReference>
<evidence type="ECO:0000313" key="2">
    <source>
        <dbReference type="EMBL" id="KAJ8366693.1"/>
    </source>
</evidence>
<evidence type="ECO:0000256" key="1">
    <source>
        <dbReference type="SAM" id="MobiDB-lite"/>
    </source>
</evidence>
<dbReference type="Proteomes" id="UP001221898">
    <property type="component" value="Unassembled WGS sequence"/>
</dbReference>
<organism evidence="2 3">
    <name type="scientific">Aldrovandia affinis</name>
    <dbReference type="NCBI Taxonomy" id="143900"/>
    <lineage>
        <taxon>Eukaryota</taxon>
        <taxon>Metazoa</taxon>
        <taxon>Chordata</taxon>
        <taxon>Craniata</taxon>
        <taxon>Vertebrata</taxon>
        <taxon>Euteleostomi</taxon>
        <taxon>Actinopterygii</taxon>
        <taxon>Neopterygii</taxon>
        <taxon>Teleostei</taxon>
        <taxon>Notacanthiformes</taxon>
        <taxon>Halosauridae</taxon>
        <taxon>Aldrovandia</taxon>
    </lineage>
</organism>
<evidence type="ECO:0000313" key="3">
    <source>
        <dbReference type="Proteomes" id="UP001221898"/>
    </source>
</evidence>
<keyword evidence="3" id="KW-1185">Reference proteome</keyword>
<dbReference type="AlphaFoldDB" id="A0AAD7R5M7"/>
<gene>
    <name evidence="2" type="ORF">AAFF_G00345340</name>
</gene>
<name>A0AAD7R5M7_9TELE</name>
<comment type="caution">
    <text evidence="2">The sequence shown here is derived from an EMBL/GenBank/DDBJ whole genome shotgun (WGS) entry which is preliminary data.</text>
</comment>